<accession>A0A1B7LWM1</accession>
<keyword evidence="4 6" id="KW-0472">Membrane</keyword>
<evidence type="ECO:0000256" key="6">
    <source>
        <dbReference type="SAM" id="Phobius"/>
    </source>
</evidence>
<evidence type="ECO:0000256" key="1">
    <source>
        <dbReference type="ARBA" id="ARBA00004127"/>
    </source>
</evidence>
<dbReference type="Proteomes" id="UP000078292">
    <property type="component" value="Unassembled WGS sequence"/>
</dbReference>
<name>A0A1B7LWM1_9MICC</name>
<dbReference type="Pfam" id="PF04191">
    <property type="entry name" value="PEMT"/>
    <property type="match status" value="1"/>
</dbReference>
<keyword evidence="3 6" id="KW-1133">Transmembrane helix</keyword>
<dbReference type="RefSeq" id="WP_043058652.1">
    <property type="nucleotide sequence ID" value="NZ_LXEY01000022.1"/>
</dbReference>
<evidence type="ECO:0008006" key="9">
    <source>
        <dbReference type="Google" id="ProtNLM"/>
    </source>
</evidence>
<organism evidence="7 8">
    <name type="scientific">Enteractinococcus helveticum</name>
    <dbReference type="NCBI Taxonomy" id="1837282"/>
    <lineage>
        <taxon>Bacteria</taxon>
        <taxon>Bacillati</taxon>
        <taxon>Actinomycetota</taxon>
        <taxon>Actinomycetes</taxon>
        <taxon>Micrococcales</taxon>
        <taxon>Micrococcaceae</taxon>
    </lineage>
</organism>
<evidence type="ECO:0000313" key="8">
    <source>
        <dbReference type="Proteomes" id="UP000078292"/>
    </source>
</evidence>
<dbReference type="EMBL" id="LXEY01000022">
    <property type="protein sequence ID" value="OAV59405.1"/>
    <property type="molecule type" value="Genomic_DNA"/>
</dbReference>
<evidence type="ECO:0000256" key="4">
    <source>
        <dbReference type="ARBA" id="ARBA00023136"/>
    </source>
</evidence>
<dbReference type="GO" id="GO:0016740">
    <property type="term" value="F:transferase activity"/>
    <property type="evidence" value="ECO:0007669"/>
    <property type="project" value="UniProtKB-ARBA"/>
</dbReference>
<dbReference type="AlphaFoldDB" id="A0A1B7LWM1"/>
<evidence type="ECO:0000256" key="2">
    <source>
        <dbReference type="ARBA" id="ARBA00022692"/>
    </source>
</evidence>
<feature type="region of interest" description="Disordered" evidence="5">
    <location>
        <begin position="1"/>
        <end position="21"/>
    </location>
</feature>
<evidence type="ECO:0000256" key="5">
    <source>
        <dbReference type="SAM" id="MobiDB-lite"/>
    </source>
</evidence>
<protein>
    <recommendedName>
        <fullName evidence="9">Isoprenylcysteine carboxyl methyltransferase</fullName>
    </recommendedName>
</protein>
<gene>
    <name evidence="7" type="ORF">A6F49_16275</name>
</gene>
<reference evidence="7 8" key="1">
    <citation type="submission" date="2016-04" db="EMBL/GenBank/DDBJ databases">
        <title>First whole genome shotgun sequence of the bacterium Enteractinococcus sp. strain UASWS1574.</title>
        <authorList>
            <person name="Crovadore J."/>
            <person name="Chablais R."/>
            <person name="Lefort F."/>
        </authorList>
    </citation>
    <scope>NUCLEOTIDE SEQUENCE [LARGE SCALE GENOMIC DNA]</scope>
    <source>
        <strain evidence="7 8">UASWS1574</strain>
    </source>
</reference>
<keyword evidence="8" id="KW-1185">Reference proteome</keyword>
<dbReference type="Gene3D" id="1.20.120.1630">
    <property type="match status" value="1"/>
</dbReference>
<dbReference type="OrthoDB" id="941586at2"/>
<proteinExistence type="predicted"/>
<dbReference type="PANTHER" id="PTHR12714:SF9">
    <property type="entry name" value="PROTEIN-S-ISOPRENYLCYSTEINE O-METHYLTRANSFERASE"/>
    <property type="match status" value="1"/>
</dbReference>
<evidence type="ECO:0000256" key="3">
    <source>
        <dbReference type="ARBA" id="ARBA00022989"/>
    </source>
</evidence>
<sequence length="165" mass="18003">MGVSKRHADPTAGRTSRHVPPPVLAAGALGAQVLLSEKHERTKRAKAAGTLVAAGSLLLMGGAVIEFQPYHTTVNPKTMDTTTLVIEGPNRFTRNPMYLGLAGLLTAHALWRRSWSALIPVAAFALVIDRTQIPAEETVLQQRFGAAYERYRATTPRWIGLPRRN</sequence>
<keyword evidence="2 6" id="KW-0812">Transmembrane</keyword>
<dbReference type="PANTHER" id="PTHR12714">
    <property type="entry name" value="PROTEIN-S ISOPRENYLCYSTEINE O-METHYLTRANSFERASE"/>
    <property type="match status" value="1"/>
</dbReference>
<comment type="subcellular location">
    <subcellularLocation>
        <location evidence="1">Endomembrane system</location>
        <topology evidence="1">Multi-pass membrane protein</topology>
    </subcellularLocation>
</comment>
<dbReference type="InterPro" id="IPR007318">
    <property type="entry name" value="Phopholipid_MeTrfase"/>
</dbReference>
<feature type="transmembrane region" description="Helical" evidence="6">
    <location>
        <begin position="47"/>
        <end position="65"/>
    </location>
</feature>
<comment type="caution">
    <text evidence="7">The sequence shown here is derived from an EMBL/GenBank/DDBJ whole genome shotgun (WGS) entry which is preliminary data.</text>
</comment>
<dbReference type="GO" id="GO:0012505">
    <property type="term" value="C:endomembrane system"/>
    <property type="evidence" value="ECO:0007669"/>
    <property type="project" value="UniProtKB-SubCell"/>
</dbReference>
<dbReference type="STRING" id="1837282.A6F49_16275"/>
<evidence type="ECO:0000313" key="7">
    <source>
        <dbReference type="EMBL" id="OAV59405.1"/>
    </source>
</evidence>